<feature type="compositionally biased region" description="Basic and acidic residues" evidence="1">
    <location>
        <begin position="211"/>
        <end position="223"/>
    </location>
</feature>
<dbReference type="InterPro" id="IPR039875">
    <property type="entry name" value="LENG1-like"/>
</dbReference>
<reference evidence="3" key="1">
    <citation type="journal article" date="2021" name="Nat. Commun.">
        <title>Genetic determinants of endophytism in the Arabidopsis root mycobiome.</title>
        <authorList>
            <person name="Mesny F."/>
            <person name="Miyauchi S."/>
            <person name="Thiergart T."/>
            <person name="Pickel B."/>
            <person name="Atanasova L."/>
            <person name="Karlsson M."/>
            <person name="Huettel B."/>
            <person name="Barry K.W."/>
            <person name="Haridas S."/>
            <person name="Chen C."/>
            <person name="Bauer D."/>
            <person name="Andreopoulos W."/>
            <person name="Pangilinan J."/>
            <person name="LaButti K."/>
            <person name="Riley R."/>
            <person name="Lipzen A."/>
            <person name="Clum A."/>
            <person name="Drula E."/>
            <person name="Henrissat B."/>
            <person name="Kohler A."/>
            <person name="Grigoriev I.V."/>
            <person name="Martin F.M."/>
            <person name="Hacquard S."/>
        </authorList>
    </citation>
    <scope>NUCLEOTIDE SEQUENCE</scope>
    <source>
        <strain evidence="3">MPI-CAGE-CH-0243</strain>
    </source>
</reference>
<dbReference type="EMBL" id="JAGMWT010000012">
    <property type="protein sequence ID" value="KAH7118943.1"/>
    <property type="molecule type" value="Genomic_DNA"/>
</dbReference>
<evidence type="ECO:0000313" key="3">
    <source>
        <dbReference type="EMBL" id="KAH7118943.1"/>
    </source>
</evidence>
<feature type="domain" description="CBF1-interacting co-repressor CIR N-terminal" evidence="2">
    <location>
        <begin position="7"/>
        <end position="43"/>
    </location>
</feature>
<dbReference type="OrthoDB" id="2159131at2759"/>
<feature type="region of interest" description="Disordered" evidence="1">
    <location>
        <begin position="30"/>
        <end position="105"/>
    </location>
</feature>
<dbReference type="SMART" id="SM01083">
    <property type="entry name" value="Cir_N"/>
    <property type="match status" value="1"/>
</dbReference>
<organism evidence="3 4">
    <name type="scientific">Dendryphion nanum</name>
    <dbReference type="NCBI Taxonomy" id="256645"/>
    <lineage>
        <taxon>Eukaryota</taxon>
        <taxon>Fungi</taxon>
        <taxon>Dikarya</taxon>
        <taxon>Ascomycota</taxon>
        <taxon>Pezizomycotina</taxon>
        <taxon>Dothideomycetes</taxon>
        <taxon>Pleosporomycetidae</taxon>
        <taxon>Pleosporales</taxon>
        <taxon>Torulaceae</taxon>
        <taxon>Dendryphion</taxon>
    </lineage>
</organism>
<feature type="compositionally biased region" description="Basic and acidic residues" evidence="1">
    <location>
        <begin position="61"/>
        <end position="76"/>
    </location>
</feature>
<dbReference type="PANTHER" id="PTHR22093">
    <property type="entry name" value="LEUKOCYTE RECEPTOR CLUSTER LRC MEMBER 1"/>
    <property type="match status" value="1"/>
</dbReference>
<dbReference type="Proteomes" id="UP000700596">
    <property type="component" value="Unassembled WGS sequence"/>
</dbReference>
<feature type="compositionally biased region" description="Basic and acidic residues" evidence="1">
    <location>
        <begin position="244"/>
        <end position="273"/>
    </location>
</feature>
<accession>A0A9P9DGW0</accession>
<keyword evidence="4" id="KW-1185">Reference proteome</keyword>
<feature type="non-terminal residue" evidence="3">
    <location>
        <position position="1"/>
    </location>
</feature>
<dbReference type="AlphaFoldDB" id="A0A9P9DGW0"/>
<evidence type="ECO:0000259" key="2">
    <source>
        <dbReference type="SMART" id="SM01083"/>
    </source>
</evidence>
<feature type="compositionally biased region" description="Basic and acidic residues" evidence="1">
    <location>
        <begin position="30"/>
        <end position="46"/>
    </location>
</feature>
<feature type="region of interest" description="Disordered" evidence="1">
    <location>
        <begin position="205"/>
        <end position="282"/>
    </location>
</feature>
<name>A0A9P9DGW0_9PLEO</name>
<proteinExistence type="predicted"/>
<dbReference type="InterPro" id="IPR019339">
    <property type="entry name" value="CIR_N_dom"/>
</dbReference>
<sequence>HLLGKKSWNVYNPANIARVKADEAAAAAREAADEQRMQELDAERRAAILRGQTPPPLPEDESPHKQRSDRNNDGHDRKRRRIAGEDDTDRDIRLARTVSRPGDEDNAAVLRLRQPKSDAPLTDHAGNINLFPVDLKGVGRREKNAEVEKEKKERERAFEDQYTMRFSNAAGRGGALENPWYATSSKAKPETSDSLIDTSTDYSGFESKNVWGREDPARKDRQQARISSNDPLAFMNKAQVQLKKSKEDRKKWAEEKGREVQELWAAEEREHRRDRYGKRRKH</sequence>
<comment type="caution">
    <text evidence="3">The sequence shown here is derived from an EMBL/GenBank/DDBJ whole genome shotgun (WGS) entry which is preliminary data.</text>
</comment>
<evidence type="ECO:0000256" key="1">
    <source>
        <dbReference type="SAM" id="MobiDB-lite"/>
    </source>
</evidence>
<dbReference type="PANTHER" id="PTHR22093:SF0">
    <property type="entry name" value="LEUKOCYTE RECEPTOR CLUSTER MEMBER 1"/>
    <property type="match status" value="1"/>
</dbReference>
<feature type="non-terminal residue" evidence="3">
    <location>
        <position position="282"/>
    </location>
</feature>
<evidence type="ECO:0000313" key="4">
    <source>
        <dbReference type="Proteomes" id="UP000700596"/>
    </source>
</evidence>
<gene>
    <name evidence="3" type="ORF">B0J11DRAFT_397336</name>
</gene>
<protein>
    <recommendedName>
        <fullName evidence="2">CBF1-interacting co-repressor CIR N-terminal domain-containing protein</fullName>
    </recommendedName>
</protein>